<dbReference type="Pfam" id="PF18759">
    <property type="entry name" value="Plavaka"/>
    <property type="match status" value="1"/>
</dbReference>
<evidence type="ECO:0000313" key="3">
    <source>
        <dbReference type="Proteomes" id="UP001050691"/>
    </source>
</evidence>
<evidence type="ECO:0000256" key="1">
    <source>
        <dbReference type="SAM" id="MobiDB-lite"/>
    </source>
</evidence>
<reference evidence="2" key="1">
    <citation type="submission" date="2021-10" db="EMBL/GenBank/DDBJ databases">
        <title>De novo Genome Assembly of Clathrus columnatus (Basidiomycota, Fungi) Using Illumina and Nanopore Sequence Data.</title>
        <authorList>
            <person name="Ogiso-Tanaka E."/>
            <person name="Itagaki H."/>
            <person name="Hosoya T."/>
            <person name="Hosaka K."/>
        </authorList>
    </citation>
    <scope>NUCLEOTIDE SEQUENCE</scope>
    <source>
        <strain evidence="2">MO-923</strain>
    </source>
</reference>
<feature type="region of interest" description="Disordered" evidence="1">
    <location>
        <begin position="1"/>
        <end position="75"/>
    </location>
</feature>
<dbReference type="Proteomes" id="UP001050691">
    <property type="component" value="Unassembled WGS sequence"/>
</dbReference>
<feature type="compositionally biased region" description="Polar residues" evidence="1">
    <location>
        <begin position="1"/>
        <end position="12"/>
    </location>
</feature>
<comment type="caution">
    <text evidence="2">The sequence shown here is derived from an EMBL/GenBank/DDBJ whole genome shotgun (WGS) entry which is preliminary data.</text>
</comment>
<gene>
    <name evidence="2" type="ORF">Clacol_007809</name>
</gene>
<protein>
    <submittedName>
        <fullName evidence="2">Uncharacterized protein</fullName>
    </submittedName>
</protein>
<proteinExistence type="predicted"/>
<dbReference type="InterPro" id="IPR041078">
    <property type="entry name" value="Plavaka"/>
</dbReference>
<feature type="compositionally biased region" description="Low complexity" evidence="1">
    <location>
        <begin position="13"/>
        <end position="28"/>
    </location>
</feature>
<organism evidence="2 3">
    <name type="scientific">Clathrus columnatus</name>
    <dbReference type="NCBI Taxonomy" id="1419009"/>
    <lineage>
        <taxon>Eukaryota</taxon>
        <taxon>Fungi</taxon>
        <taxon>Dikarya</taxon>
        <taxon>Basidiomycota</taxon>
        <taxon>Agaricomycotina</taxon>
        <taxon>Agaricomycetes</taxon>
        <taxon>Phallomycetidae</taxon>
        <taxon>Phallales</taxon>
        <taxon>Clathraceae</taxon>
        <taxon>Clathrus</taxon>
    </lineage>
</organism>
<dbReference type="AlphaFoldDB" id="A0AAV5ALH6"/>
<evidence type="ECO:0000313" key="2">
    <source>
        <dbReference type="EMBL" id="GJJ13554.1"/>
    </source>
</evidence>
<sequence>MQGTSIPSQTTEQSSPPLNILSLSPQPNVTLPHSSPQLGRGHRIKKPKKRDDWLPEGPAPPPDQMEPVNDPEPEVPIPSAAPRQFIQITPHIKLILVEKYWTMTNSFGISRLYYGKPSCIPDHLNSAADLVSGLLDPTHSQPTRREIQDAIWPYPNISSWRLGRWLWNSGDTKSLAGFKDLVNNVLLAEDFRQEDLAGIQWDKIHSLLAETLPGAPEGEGWCQASVDIQVPTGVKKKVSDKSTDLLRASKTFTVPGLWYRPICTVIKSVFSDNTAASMFHFNPFKQFWNTSSKRAERVCDELFNSDEWLRIQEKIEAIPREANDDLPRCVAALMFSSDATHLAQFGQAKLWPVYLFFGNQSKWTRCKPSAHTSHHLPDSVIEFIRSHVSSGAADALKTHCRRELFHAALNFLFDEKFLEAWKKGIVIDCIDGVRRRVFPRIFTWSADYPENDAVNQILMSESLTPTENAFSKALYSEGFNIFNMLVVDLMHEIELGVWKALFTHLVRMLYSIGETSVDELNARFRLIPTFGVSTIRPFAADVSQMKKLAVHNFEDILQGLFGEWDNKIQELLFTLSYWHGLAKLRMHTDTTIGLLDDLTSNLGKSLRFFQNIVCPNFETFDTPAEKAAQARARMRTSQKAGTDISMPESRSSPKRRIFNMKTFKIHELGYYVSDILSFGTTDSYSTQIGELEHRIAKSRYRHRTNKNQFTSQLTKLSQQAENIE</sequence>
<dbReference type="EMBL" id="BPWL01000008">
    <property type="protein sequence ID" value="GJJ13554.1"/>
    <property type="molecule type" value="Genomic_DNA"/>
</dbReference>
<accession>A0AAV5ALH6</accession>
<name>A0AAV5ALH6_9AGAM</name>
<keyword evidence="3" id="KW-1185">Reference proteome</keyword>